<dbReference type="Proteomes" id="UP000294114">
    <property type="component" value="Unassembled WGS sequence"/>
</dbReference>
<dbReference type="EMBL" id="SHLD01000001">
    <property type="protein sequence ID" value="RZU73488.1"/>
    <property type="molecule type" value="Genomic_DNA"/>
</dbReference>
<sequence>MARLVDENERFYAPNGTVGARAANSTDPAVSAAGGELVLAVKEAGDLDVGSHGKADMTQAEARIADAQEKLMTACRELLGEPPWS</sequence>
<evidence type="ECO:0000313" key="2">
    <source>
        <dbReference type="Proteomes" id="UP000294114"/>
    </source>
</evidence>
<comment type="caution">
    <text evidence="1">The sequence shown here is derived from an EMBL/GenBank/DDBJ whole genome shotgun (WGS) entry which is preliminary data.</text>
</comment>
<name>A0A4Q8B7R9_9ACTN</name>
<gene>
    <name evidence="1" type="ORF">EV384_1893</name>
</gene>
<accession>A0A4Q8B7R9</accession>
<evidence type="ECO:0000313" key="1">
    <source>
        <dbReference type="EMBL" id="RZU73488.1"/>
    </source>
</evidence>
<protein>
    <submittedName>
        <fullName evidence="1">Uncharacterized protein</fullName>
    </submittedName>
</protein>
<reference evidence="1 2" key="1">
    <citation type="submission" date="2019-02" db="EMBL/GenBank/DDBJ databases">
        <title>Sequencing the genomes of 1000 actinobacteria strains.</title>
        <authorList>
            <person name="Klenk H.-P."/>
        </authorList>
    </citation>
    <scope>NUCLEOTIDE SEQUENCE [LARGE SCALE GENOMIC DNA]</scope>
    <source>
        <strain evidence="1 2">DSM 45612</strain>
    </source>
</reference>
<proteinExistence type="predicted"/>
<keyword evidence="2" id="KW-1185">Reference proteome</keyword>
<organism evidence="1 2">
    <name type="scientific">Micromonospora kangleipakensis</name>
    <dbReference type="NCBI Taxonomy" id="1077942"/>
    <lineage>
        <taxon>Bacteria</taxon>
        <taxon>Bacillati</taxon>
        <taxon>Actinomycetota</taxon>
        <taxon>Actinomycetes</taxon>
        <taxon>Micromonosporales</taxon>
        <taxon>Micromonosporaceae</taxon>
        <taxon>Micromonospora</taxon>
    </lineage>
</organism>
<dbReference type="AlphaFoldDB" id="A0A4Q8B7R9"/>